<protein>
    <submittedName>
        <fullName evidence="2">Alpha/beta hydrolase fold-1</fullName>
    </submittedName>
</protein>
<dbReference type="RefSeq" id="XP_045963150.1">
    <property type="nucleotide sequence ID" value="XM_046096705.1"/>
</dbReference>
<comment type="caution">
    <text evidence="2">The sequence shown here is derived from an EMBL/GenBank/DDBJ whole genome shotgun (WGS) entry which is preliminary data.</text>
</comment>
<name>A0A9P8UTT3_9PEZI</name>
<proteinExistence type="predicted"/>
<dbReference type="InterPro" id="IPR000073">
    <property type="entry name" value="AB_hydrolase_1"/>
</dbReference>
<evidence type="ECO:0000313" key="2">
    <source>
        <dbReference type="EMBL" id="KAH6659019.1"/>
    </source>
</evidence>
<accession>A0A9P8UTT3</accession>
<evidence type="ECO:0000313" key="3">
    <source>
        <dbReference type="Proteomes" id="UP000758603"/>
    </source>
</evidence>
<dbReference type="Proteomes" id="UP000758603">
    <property type="component" value="Unassembled WGS sequence"/>
</dbReference>
<dbReference type="InterPro" id="IPR052897">
    <property type="entry name" value="Sec-Metab_Biosynth_Hydrolase"/>
</dbReference>
<dbReference type="PANTHER" id="PTHR37017:SF11">
    <property type="entry name" value="ESTERASE_LIPASE_THIOESTERASE DOMAIN-CONTAINING PROTEIN"/>
    <property type="match status" value="1"/>
</dbReference>
<dbReference type="Gene3D" id="3.40.50.1820">
    <property type="entry name" value="alpha/beta hydrolase"/>
    <property type="match status" value="1"/>
</dbReference>
<gene>
    <name evidence="2" type="ORF">BKA67DRAFT_4031</name>
</gene>
<dbReference type="EMBL" id="JAGPXC010000001">
    <property type="protein sequence ID" value="KAH6659019.1"/>
    <property type="molecule type" value="Genomic_DNA"/>
</dbReference>
<sequence length="262" mass="28667">MSSTTLPTVVFLPGAWHLPNCFDLVRHDLESLGYETEAVAFPSVGTEPPNKGLADDAAAARSVIERLVDQGKQVVLAVHSYGGLVGANAVEGLGYKQRAKEGKKGGVILFAYIAAFVVGKGGSLLGQLGNQWLPWMIPSALEGDLGQQSGYVTIDNPEEVMYHDVEPELRKKLVSELKHQSAPVFSGTVTYEPWLDIECMYYFSEDDKALPIMYQEKLAQNLPSETLRYRSKTSHSPFLSKPREVAKALVEAAKIGQERTLA</sequence>
<dbReference type="SUPFAM" id="SSF53474">
    <property type="entry name" value="alpha/beta-Hydrolases"/>
    <property type="match status" value="1"/>
</dbReference>
<dbReference type="PANTHER" id="PTHR37017">
    <property type="entry name" value="AB HYDROLASE-1 DOMAIN-CONTAINING PROTEIN-RELATED"/>
    <property type="match status" value="1"/>
</dbReference>
<keyword evidence="3" id="KW-1185">Reference proteome</keyword>
<dbReference type="AlphaFoldDB" id="A0A9P8UTT3"/>
<feature type="domain" description="AB hydrolase-1" evidence="1">
    <location>
        <begin position="9"/>
        <end position="248"/>
    </location>
</feature>
<organism evidence="2 3">
    <name type="scientific">Truncatella angustata</name>
    <dbReference type="NCBI Taxonomy" id="152316"/>
    <lineage>
        <taxon>Eukaryota</taxon>
        <taxon>Fungi</taxon>
        <taxon>Dikarya</taxon>
        <taxon>Ascomycota</taxon>
        <taxon>Pezizomycotina</taxon>
        <taxon>Sordariomycetes</taxon>
        <taxon>Xylariomycetidae</taxon>
        <taxon>Amphisphaeriales</taxon>
        <taxon>Sporocadaceae</taxon>
        <taxon>Truncatella</taxon>
    </lineage>
</organism>
<reference evidence="2" key="1">
    <citation type="journal article" date="2021" name="Nat. Commun.">
        <title>Genetic determinants of endophytism in the Arabidopsis root mycobiome.</title>
        <authorList>
            <person name="Mesny F."/>
            <person name="Miyauchi S."/>
            <person name="Thiergart T."/>
            <person name="Pickel B."/>
            <person name="Atanasova L."/>
            <person name="Karlsson M."/>
            <person name="Huettel B."/>
            <person name="Barry K.W."/>
            <person name="Haridas S."/>
            <person name="Chen C."/>
            <person name="Bauer D."/>
            <person name="Andreopoulos W."/>
            <person name="Pangilinan J."/>
            <person name="LaButti K."/>
            <person name="Riley R."/>
            <person name="Lipzen A."/>
            <person name="Clum A."/>
            <person name="Drula E."/>
            <person name="Henrissat B."/>
            <person name="Kohler A."/>
            <person name="Grigoriev I.V."/>
            <person name="Martin F.M."/>
            <person name="Hacquard S."/>
        </authorList>
    </citation>
    <scope>NUCLEOTIDE SEQUENCE</scope>
    <source>
        <strain evidence="2">MPI-SDFR-AT-0073</strain>
    </source>
</reference>
<dbReference type="OrthoDB" id="408373at2759"/>
<keyword evidence="2" id="KW-0378">Hydrolase</keyword>
<dbReference type="Pfam" id="PF12697">
    <property type="entry name" value="Abhydrolase_6"/>
    <property type="match status" value="1"/>
</dbReference>
<dbReference type="GO" id="GO:0016787">
    <property type="term" value="F:hydrolase activity"/>
    <property type="evidence" value="ECO:0007669"/>
    <property type="project" value="UniProtKB-KW"/>
</dbReference>
<evidence type="ECO:0000259" key="1">
    <source>
        <dbReference type="Pfam" id="PF12697"/>
    </source>
</evidence>
<dbReference type="InterPro" id="IPR029058">
    <property type="entry name" value="AB_hydrolase_fold"/>
</dbReference>
<dbReference type="GeneID" id="70125597"/>